<reference evidence="3 4" key="1">
    <citation type="journal article" date="2006" name="Proc. Natl. Acad. Sci. U.S.A.">
        <title>The partitioned Rhizobium etli genome: genetic and metabolic redundancy in seven interacting replicons.</title>
        <authorList>
            <person name="Gonzalez V."/>
            <person name="Santamaria R.I."/>
            <person name="Bustos P."/>
            <person name="Hernandez-Gonzalez I."/>
            <person name="Medrano-Soto A."/>
            <person name="Moreno-Hagelsieb G."/>
            <person name="Janga S.C."/>
            <person name="Ramirez M.A."/>
            <person name="Jimenez-Jacinto V."/>
            <person name="Collado-Vides J."/>
            <person name="Davila G."/>
        </authorList>
    </citation>
    <scope>NUCLEOTIDE SEQUENCE [LARGE SCALE GENOMIC DNA]</scope>
    <source>
        <strain evidence="4">ATCC 51251 / DSM 11541 / JCM 21823 / NBRC 15573 / CFN 42</strain>
    </source>
</reference>
<organism evidence="3 4">
    <name type="scientific">Rhizobium etli (strain ATCC 51251 / DSM 11541 / JCM 21823 / NBRC 15573 / CFN 42)</name>
    <dbReference type="NCBI Taxonomy" id="347834"/>
    <lineage>
        <taxon>Bacteria</taxon>
        <taxon>Pseudomonadati</taxon>
        <taxon>Pseudomonadota</taxon>
        <taxon>Alphaproteobacteria</taxon>
        <taxon>Hyphomicrobiales</taxon>
        <taxon>Rhizobiaceae</taxon>
        <taxon>Rhizobium/Agrobacterium group</taxon>
        <taxon>Rhizobium</taxon>
    </lineage>
</organism>
<evidence type="ECO:0000256" key="1">
    <source>
        <dbReference type="SAM" id="MobiDB-lite"/>
    </source>
</evidence>
<dbReference type="KEGG" id="ret:RHE_PF00054"/>
<keyword evidence="3" id="KW-0614">Plasmid</keyword>
<proteinExistence type="predicted"/>
<evidence type="ECO:0008006" key="5">
    <source>
        <dbReference type="Google" id="ProtNLM"/>
    </source>
</evidence>
<accession>Q2JZN8</accession>
<dbReference type="AlphaFoldDB" id="Q2JZN8"/>
<dbReference type="Proteomes" id="UP000001936">
    <property type="component" value="Plasmid p42f"/>
</dbReference>
<protein>
    <recommendedName>
        <fullName evidence="5">Transmembrane protein</fullName>
    </recommendedName>
</protein>
<feature type="transmembrane region" description="Helical" evidence="2">
    <location>
        <begin position="93"/>
        <end position="121"/>
    </location>
</feature>
<keyword evidence="4" id="KW-1185">Reference proteome</keyword>
<keyword evidence="2" id="KW-0812">Transmembrane</keyword>
<evidence type="ECO:0000313" key="4">
    <source>
        <dbReference type="Proteomes" id="UP000001936"/>
    </source>
</evidence>
<name>Q2JZN8_RHIEC</name>
<gene>
    <name evidence="3" type="ordered locus">RHE_PF00054</name>
</gene>
<dbReference type="HOGENOM" id="CLU_2082938_0_0_5"/>
<dbReference type="EMBL" id="CP000138">
    <property type="protein sequence ID" value="ABC93948.1"/>
    <property type="molecule type" value="Genomic_DNA"/>
</dbReference>
<sequence length="124" mass="14442">MTGTFRVSPGSRGEGEKDERRIGSSRFHDLFRSHPAGWTRDRVRRYALVELKQYKQSAHAIFNGSQSLMKWPKDNPIRLEWPRAKRQPDWLKTLWLVVAVIATTVAIVFLLYVSILVYGVMQRL</sequence>
<feature type="region of interest" description="Disordered" evidence="1">
    <location>
        <begin position="1"/>
        <end position="21"/>
    </location>
</feature>
<geneLocation type="plasmid" evidence="3 4">
    <name>p42f</name>
</geneLocation>
<evidence type="ECO:0000256" key="2">
    <source>
        <dbReference type="SAM" id="Phobius"/>
    </source>
</evidence>
<evidence type="ECO:0000313" key="3">
    <source>
        <dbReference type="EMBL" id="ABC93948.1"/>
    </source>
</evidence>
<keyword evidence="2" id="KW-0472">Membrane</keyword>
<keyword evidence="2" id="KW-1133">Transmembrane helix</keyword>